<accession>Q0RN38</accession>
<organism evidence="3 4">
    <name type="scientific">Frankia alni (strain DSM 45986 / CECT 9034 / ACN14a)</name>
    <dbReference type="NCBI Taxonomy" id="326424"/>
    <lineage>
        <taxon>Bacteria</taxon>
        <taxon>Bacillati</taxon>
        <taxon>Actinomycetota</taxon>
        <taxon>Actinomycetes</taxon>
        <taxon>Frankiales</taxon>
        <taxon>Frankiaceae</taxon>
        <taxon>Frankia</taxon>
    </lineage>
</organism>
<evidence type="ECO:0000259" key="2">
    <source>
        <dbReference type="Pfam" id="PF14021"/>
    </source>
</evidence>
<dbReference type="STRING" id="326424.FRAAL2406"/>
<proteinExistence type="predicted"/>
<protein>
    <recommendedName>
        <fullName evidence="2">TNT domain-containing protein</fullName>
    </recommendedName>
</protein>
<dbReference type="EMBL" id="CT573213">
    <property type="protein sequence ID" value="CAJ61055.1"/>
    <property type="molecule type" value="Genomic_DNA"/>
</dbReference>
<evidence type="ECO:0000313" key="4">
    <source>
        <dbReference type="Proteomes" id="UP000000657"/>
    </source>
</evidence>
<gene>
    <name evidence="3" type="ordered locus">FRAAL2406</name>
</gene>
<evidence type="ECO:0000313" key="3">
    <source>
        <dbReference type="EMBL" id="CAJ61055.1"/>
    </source>
</evidence>
<evidence type="ECO:0000256" key="1">
    <source>
        <dbReference type="SAM" id="MobiDB-lite"/>
    </source>
</evidence>
<dbReference type="InterPro" id="IPR053024">
    <property type="entry name" value="Fungal_surface_NADase"/>
</dbReference>
<dbReference type="eggNOG" id="COG3209">
    <property type="taxonomic scope" value="Bacteria"/>
</dbReference>
<dbReference type="PANTHER" id="PTHR42059:SF1">
    <property type="entry name" value="TNT DOMAIN-CONTAINING PROTEIN"/>
    <property type="match status" value="1"/>
</dbReference>
<dbReference type="HOGENOM" id="CLU_083054_1_0_11"/>
<dbReference type="PANTHER" id="PTHR42059">
    <property type="entry name" value="TNT DOMAIN-CONTAINING PROTEIN"/>
    <property type="match status" value="1"/>
</dbReference>
<dbReference type="GO" id="GO:0050135">
    <property type="term" value="F:NADP+ nucleosidase activity"/>
    <property type="evidence" value="ECO:0007669"/>
    <property type="project" value="InterPro"/>
</dbReference>
<feature type="domain" description="TNT" evidence="2">
    <location>
        <begin position="87"/>
        <end position="188"/>
    </location>
</feature>
<dbReference type="InterPro" id="IPR025331">
    <property type="entry name" value="TNT"/>
</dbReference>
<name>Q0RN38_FRAAA</name>
<dbReference type="AlphaFoldDB" id="Q0RN38"/>
<keyword evidence="4" id="KW-1185">Reference proteome</keyword>
<sequence length="189" mass="20842">MGPAPRGPLDTCSAEPFRGDPRLGPADLPLLGEVGRQLRPWWRTGPYQPAQFLDLFWDPASRSWRYPPQDGFVLRTDATPQKAPTDLRPGQEIDRYGAEGGRFLAPDDTPYARRAIPPSNLVGVPAAACDYHEYRVLRPFTVWGGPIAPWFGQPGGGVQYQLDGSLIPGAPARVDVTWLLAHGYLARVR</sequence>
<dbReference type="Proteomes" id="UP000000657">
    <property type="component" value="Chromosome"/>
</dbReference>
<reference evidence="3 4" key="1">
    <citation type="journal article" date="2007" name="Genome Res.">
        <title>Genome characteristics of facultatively symbiotic Frankia sp. strains reflect host range and host plant biogeography.</title>
        <authorList>
            <person name="Normand P."/>
            <person name="Lapierre P."/>
            <person name="Tisa L.S."/>
            <person name="Gogarten J.P."/>
            <person name="Alloisio N."/>
            <person name="Bagnarol E."/>
            <person name="Bassi C.A."/>
            <person name="Berry A.M."/>
            <person name="Bickhart D.M."/>
            <person name="Choisne N."/>
            <person name="Couloux A."/>
            <person name="Cournoyer B."/>
            <person name="Cruveiller S."/>
            <person name="Daubin V."/>
            <person name="Demange N."/>
            <person name="Francino M.P."/>
            <person name="Goltsman E."/>
            <person name="Huang Y."/>
            <person name="Kopp O.R."/>
            <person name="Labarre L."/>
            <person name="Lapidus A."/>
            <person name="Lavire C."/>
            <person name="Marechal J."/>
            <person name="Martinez M."/>
            <person name="Mastronunzio J.E."/>
            <person name="Mullin B.C."/>
            <person name="Niemann J."/>
            <person name="Pujic P."/>
            <person name="Rawnsley T."/>
            <person name="Rouy Z."/>
            <person name="Schenowitz C."/>
            <person name="Sellstedt A."/>
            <person name="Tavares F."/>
            <person name="Tomkins J.P."/>
            <person name="Vallenet D."/>
            <person name="Valverde C."/>
            <person name="Wall L.G."/>
            <person name="Wang Y."/>
            <person name="Medigue C."/>
            <person name="Benson D.R."/>
        </authorList>
    </citation>
    <scope>NUCLEOTIDE SEQUENCE [LARGE SCALE GENOMIC DNA]</scope>
    <source>
        <strain evidence="4">DSM 45986 / CECT 9034 / ACN14a</strain>
    </source>
</reference>
<dbReference type="KEGG" id="fal:FRAAL2406"/>
<dbReference type="Pfam" id="PF14021">
    <property type="entry name" value="TNT"/>
    <property type="match status" value="1"/>
</dbReference>
<feature type="region of interest" description="Disordered" evidence="1">
    <location>
        <begin position="1"/>
        <end position="28"/>
    </location>
</feature>